<dbReference type="SFLD" id="SFLDS00005">
    <property type="entry name" value="Isoprenoid_Synthase_Type_I"/>
    <property type="match status" value="1"/>
</dbReference>
<dbReference type="InterPro" id="IPR008949">
    <property type="entry name" value="Isoprenoid_synthase_dom_sf"/>
</dbReference>
<dbReference type="Pfam" id="PF06330">
    <property type="entry name" value="TRI5"/>
    <property type="match status" value="1"/>
</dbReference>
<dbReference type="InterPro" id="IPR024652">
    <property type="entry name" value="Trichodiene_synth"/>
</dbReference>
<evidence type="ECO:0000313" key="4">
    <source>
        <dbReference type="Proteomes" id="UP000283895"/>
    </source>
</evidence>
<protein>
    <recommendedName>
        <fullName evidence="5">Terpene synthase</fullName>
    </recommendedName>
</protein>
<dbReference type="Gene3D" id="1.10.600.10">
    <property type="entry name" value="Farnesyl Diphosphate Synthase"/>
    <property type="match status" value="1"/>
</dbReference>
<dbReference type="AlphaFoldDB" id="A0A423VY51"/>
<evidence type="ECO:0000256" key="1">
    <source>
        <dbReference type="ARBA" id="ARBA00007946"/>
    </source>
</evidence>
<gene>
    <name evidence="3" type="ORF">VMCG_07951</name>
</gene>
<dbReference type="GO" id="GO:0016838">
    <property type="term" value="F:carbon-oxygen lyase activity, acting on phosphates"/>
    <property type="evidence" value="ECO:0007669"/>
    <property type="project" value="InterPro"/>
</dbReference>
<keyword evidence="2" id="KW-0456">Lyase</keyword>
<proteinExistence type="inferred from homology"/>
<dbReference type="OrthoDB" id="2998174at2759"/>
<comment type="caution">
    <text evidence="3">The sequence shown here is derived from an EMBL/GenBank/DDBJ whole genome shotgun (WGS) entry which is preliminary data.</text>
</comment>
<accession>A0A423VY51</accession>
<dbReference type="EMBL" id="LKEA01000034">
    <property type="protein sequence ID" value="ROV95983.1"/>
    <property type="molecule type" value="Genomic_DNA"/>
</dbReference>
<sequence length="355" mass="40428">MDQLTAVARINFGSSTSLKLIPSDKTVDNHVDSSEYAKRLGPRLRPIITSFFADIGYDTPPKVKNDALWEAMLLRARETGVSLASIQSQTCFEVGFTYAAICYPDHPLVAQVYTGIHTWLGTQIDDAELKDEVEKFPERFFAGERQPNLVLQGYADILRSTHVTWDVVTANFIVLSSLEFINCNVLEDRAEFQTMTPTGGGRRWPHYFRDREGVPEAYSYSTFPKEKYPEISMFLEAIPDMGRVLNLANDVLSFYKEERAGVKKNYIHLKANYESRDVVAVLESAAKECIEAAKRIEVVLDGREPYKQAWLSHLHGYIHMHRITNRYKLYEIGLAEEKRCVVLSLEKSLETLVDA</sequence>
<evidence type="ECO:0000313" key="3">
    <source>
        <dbReference type="EMBL" id="ROV95983.1"/>
    </source>
</evidence>
<organism evidence="3 4">
    <name type="scientific">Cytospora schulzeri</name>
    <dbReference type="NCBI Taxonomy" id="448051"/>
    <lineage>
        <taxon>Eukaryota</taxon>
        <taxon>Fungi</taxon>
        <taxon>Dikarya</taxon>
        <taxon>Ascomycota</taxon>
        <taxon>Pezizomycotina</taxon>
        <taxon>Sordariomycetes</taxon>
        <taxon>Sordariomycetidae</taxon>
        <taxon>Diaporthales</taxon>
        <taxon>Cytosporaceae</taxon>
        <taxon>Cytospora</taxon>
    </lineage>
</organism>
<dbReference type="SUPFAM" id="SSF48576">
    <property type="entry name" value="Terpenoid synthases"/>
    <property type="match status" value="1"/>
</dbReference>
<evidence type="ECO:0008006" key="5">
    <source>
        <dbReference type="Google" id="ProtNLM"/>
    </source>
</evidence>
<keyword evidence="4" id="KW-1185">Reference proteome</keyword>
<evidence type="ECO:0000256" key="2">
    <source>
        <dbReference type="ARBA" id="ARBA00023239"/>
    </source>
</evidence>
<reference evidence="3 4" key="1">
    <citation type="submission" date="2015-09" db="EMBL/GenBank/DDBJ databases">
        <title>Host preference determinants of Valsa canker pathogens revealed by comparative genomics.</title>
        <authorList>
            <person name="Yin Z."/>
            <person name="Huang L."/>
        </authorList>
    </citation>
    <scope>NUCLEOTIDE SEQUENCE [LARGE SCALE GENOMIC DNA]</scope>
    <source>
        <strain evidence="3 4">03-1</strain>
    </source>
</reference>
<name>A0A423VY51_9PEZI</name>
<dbReference type="STRING" id="356882.A0A423VY51"/>
<dbReference type="SFLD" id="SFLDG01021">
    <property type="entry name" value="Trichodiene_Synthase_Like"/>
    <property type="match status" value="1"/>
</dbReference>
<comment type="similarity">
    <text evidence="1">Belongs to the trichodiene synthase family.</text>
</comment>
<dbReference type="Proteomes" id="UP000283895">
    <property type="component" value="Unassembled WGS sequence"/>
</dbReference>